<dbReference type="PANTHER" id="PTHR34580:SF1">
    <property type="entry name" value="PROTEIN PAFC"/>
    <property type="match status" value="1"/>
</dbReference>
<dbReference type="PROSITE" id="PS51000">
    <property type="entry name" value="HTH_DEOR_2"/>
    <property type="match status" value="1"/>
</dbReference>
<dbReference type="InterPro" id="IPR036390">
    <property type="entry name" value="WH_DNA-bd_sf"/>
</dbReference>
<dbReference type="PANTHER" id="PTHR34580">
    <property type="match status" value="1"/>
</dbReference>
<dbReference type="InterPro" id="IPR051534">
    <property type="entry name" value="CBASS_pafABC_assoc_protein"/>
</dbReference>
<dbReference type="InterPro" id="IPR036388">
    <property type="entry name" value="WH-like_DNA-bd_sf"/>
</dbReference>
<protein>
    <submittedName>
        <fullName evidence="4">YafY family transcriptional regulator</fullName>
    </submittedName>
</protein>
<dbReference type="InterPro" id="IPR057727">
    <property type="entry name" value="WCX_dom"/>
</dbReference>
<dbReference type="Pfam" id="PF25583">
    <property type="entry name" value="WCX"/>
    <property type="match status" value="1"/>
</dbReference>
<organism evidence="4 5">
    <name type="scientific">Brevibacillus fluminis</name>
    <dbReference type="NCBI Taxonomy" id="511487"/>
    <lineage>
        <taxon>Bacteria</taxon>
        <taxon>Bacillati</taxon>
        <taxon>Bacillota</taxon>
        <taxon>Bacilli</taxon>
        <taxon>Bacillales</taxon>
        <taxon>Paenibacillaceae</taxon>
        <taxon>Brevibacillus</taxon>
    </lineage>
</organism>
<dbReference type="RefSeq" id="WP_122916077.1">
    <property type="nucleotide sequence ID" value="NZ_RHHQ01000003.1"/>
</dbReference>
<dbReference type="PIRSF" id="PIRSF016838">
    <property type="entry name" value="PafC"/>
    <property type="match status" value="1"/>
</dbReference>
<dbReference type="InterPro" id="IPR028349">
    <property type="entry name" value="PafC-like"/>
</dbReference>
<dbReference type="EMBL" id="RHHQ01000003">
    <property type="protein sequence ID" value="RNB92371.1"/>
    <property type="molecule type" value="Genomic_DNA"/>
</dbReference>
<dbReference type="SUPFAM" id="SSF46785">
    <property type="entry name" value="Winged helix' DNA-binding domain"/>
    <property type="match status" value="1"/>
</dbReference>
<dbReference type="Pfam" id="PF13280">
    <property type="entry name" value="WYL"/>
    <property type="match status" value="1"/>
</dbReference>
<dbReference type="Gene3D" id="1.10.10.10">
    <property type="entry name" value="Winged helix-like DNA-binding domain superfamily/Winged helix DNA-binding domain"/>
    <property type="match status" value="1"/>
</dbReference>
<evidence type="ECO:0000259" key="3">
    <source>
        <dbReference type="PROSITE" id="PS51000"/>
    </source>
</evidence>
<dbReference type="Pfam" id="PF08279">
    <property type="entry name" value="HTH_11"/>
    <property type="match status" value="1"/>
</dbReference>
<evidence type="ECO:0000256" key="1">
    <source>
        <dbReference type="ARBA" id="ARBA00023015"/>
    </source>
</evidence>
<dbReference type="GO" id="GO:0003700">
    <property type="term" value="F:DNA-binding transcription factor activity"/>
    <property type="evidence" value="ECO:0007669"/>
    <property type="project" value="InterPro"/>
</dbReference>
<comment type="caution">
    <text evidence="4">The sequence shown here is derived from an EMBL/GenBank/DDBJ whole genome shotgun (WGS) entry which is preliminary data.</text>
</comment>
<feature type="domain" description="HTH deoR-type" evidence="3">
    <location>
        <begin position="3"/>
        <end position="58"/>
    </location>
</feature>
<dbReference type="OrthoDB" id="9815009at2"/>
<gene>
    <name evidence="4" type="ORF">EDM56_01345</name>
</gene>
<dbReference type="Proteomes" id="UP000271031">
    <property type="component" value="Unassembled WGS sequence"/>
</dbReference>
<dbReference type="PROSITE" id="PS52050">
    <property type="entry name" value="WYL"/>
    <property type="match status" value="1"/>
</dbReference>
<accession>A0A3M8DYR0</accession>
<evidence type="ECO:0000313" key="4">
    <source>
        <dbReference type="EMBL" id="RNB92371.1"/>
    </source>
</evidence>
<dbReference type="InterPro" id="IPR026881">
    <property type="entry name" value="WYL_dom"/>
</dbReference>
<evidence type="ECO:0000256" key="2">
    <source>
        <dbReference type="ARBA" id="ARBA00023163"/>
    </source>
</evidence>
<keyword evidence="2" id="KW-0804">Transcription</keyword>
<name>A0A3M8DYR0_9BACL</name>
<dbReference type="AlphaFoldDB" id="A0A3M8DYR0"/>
<proteinExistence type="predicted"/>
<evidence type="ECO:0000313" key="5">
    <source>
        <dbReference type="Proteomes" id="UP000271031"/>
    </source>
</evidence>
<keyword evidence="5" id="KW-1185">Reference proteome</keyword>
<keyword evidence="1" id="KW-0805">Transcription regulation</keyword>
<sequence>MNRTDRLLAILLELQRQRNVRACDLADLFETSQRTIYRDMQALSEAGVPVVAVPGKGYALVDGYFLPPVAFSADEAASLLLGSRYVAKQFDEEYSRLAMTASAKIEAVLPESVRKQTDRLCAGIALFESQPDLRPDERETEEKIKQLRRSILEEKRIAFTYSARYRQLARDEDVNTQREVDPYGLVHTNGAWYLVGWCHLRGDRRHFRLERIQSLTRLSQSFVRPDDFSLQQERKEPPIEVQLLFGAHLEAWVKEERSFFTVLEERREEGFYVKLRVRHEAEVLPWLLRWGGGVRVLAPEELRQRVLAEAQAIISANTPI</sequence>
<dbReference type="InterPro" id="IPR013196">
    <property type="entry name" value="HTH_11"/>
</dbReference>
<reference evidence="4 5" key="1">
    <citation type="submission" date="2018-10" db="EMBL/GenBank/DDBJ databases">
        <title>Phylogenomics of Brevibacillus.</title>
        <authorList>
            <person name="Dunlap C."/>
        </authorList>
    </citation>
    <scope>NUCLEOTIDE SEQUENCE [LARGE SCALE GENOMIC DNA]</scope>
    <source>
        <strain evidence="4 5">JCM 15716</strain>
    </source>
</reference>
<dbReference type="InterPro" id="IPR001034">
    <property type="entry name" value="DeoR_HTH"/>
</dbReference>